<proteinExistence type="predicted"/>
<reference evidence="1" key="1">
    <citation type="submission" date="2018-11" db="EMBL/GenBank/DDBJ databases">
        <authorList>
            <consortium name="Pathogen Informatics"/>
        </authorList>
    </citation>
    <scope>NUCLEOTIDE SEQUENCE</scope>
</reference>
<dbReference type="InterPro" id="IPR026728">
    <property type="entry name" value="BLTP3A/B"/>
</dbReference>
<accession>A0A3S5CJH4</accession>
<gene>
    <name evidence="1" type="ORF">PXEA_LOCUS6824</name>
</gene>
<dbReference type="OrthoDB" id="43807at2759"/>
<dbReference type="AlphaFoldDB" id="A0A3S5CJH4"/>
<sequence length="237" mass="27179">MQVFLAFNSSVNILYEYRNFDNYIPQANTVLAQKFAKNLSSYQIKLSALKGEGDLYNIELDENVLMDLLSLPTWLMIKSAVCNKVPWTKLKTHPINVLLDHVELQIHALDKLREFTLSRVIVSSKKANWTIGDLRHTSLFCLQRDSMLLFKEVAWESTRIEANGLLEDICVTPIILITNMARIRITLKKRLSGNLIVIFDVSRVATNHKIFGLYLANCGLIYAIDKYLLLVEAYQNL</sequence>
<keyword evidence="2" id="KW-1185">Reference proteome</keyword>
<organism evidence="1 2">
    <name type="scientific">Protopolystoma xenopodis</name>
    <dbReference type="NCBI Taxonomy" id="117903"/>
    <lineage>
        <taxon>Eukaryota</taxon>
        <taxon>Metazoa</taxon>
        <taxon>Spiralia</taxon>
        <taxon>Lophotrochozoa</taxon>
        <taxon>Platyhelminthes</taxon>
        <taxon>Monogenea</taxon>
        <taxon>Polyopisthocotylea</taxon>
        <taxon>Polystomatidea</taxon>
        <taxon>Polystomatidae</taxon>
        <taxon>Protopolystoma</taxon>
    </lineage>
</organism>
<dbReference type="Pfam" id="PF24917">
    <property type="entry name" value="BLTP3A_B"/>
    <property type="match status" value="2"/>
</dbReference>
<dbReference type="PANTHER" id="PTHR22774:SF11">
    <property type="entry name" value="CHOREIN N-TERMINAL DOMAIN-CONTAINING PROTEIN"/>
    <property type="match status" value="1"/>
</dbReference>
<protein>
    <submittedName>
        <fullName evidence="1">Uncharacterized protein</fullName>
    </submittedName>
</protein>
<comment type="caution">
    <text evidence="1">The sequence shown here is derived from an EMBL/GenBank/DDBJ whole genome shotgun (WGS) entry which is preliminary data.</text>
</comment>
<name>A0A3S5CJH4_9PLAT</name>
<dbReference type="EMBL" id="CAAALY010017619">
    <property type="protein sequence ID" value="VEL13384.1"/>
    <property type="molecule type" value="Genomic_DNA"/>
</dbReference>
<evidence type="ECO:0000313" key="2">
    <source>
        <dbReference type="Proteomes" id="UP000784294"/>
    </source>
</evidence>
<evidence type="ECO:0000313" key="1">
    <source>
        <dbReference type="EMBL" id="VEL13384.1"/>
    </source>
</evidence>
<dbReference type="Proteomes" id="UP000784294">
    <property type="component" value="Unassembled WGS sequence"/>
</dbReference>
<dbReference type="PANTHER" id="PTHR22774">
    <property type="entry name" value="CHOREIN N-TERMINAL DOMAIN-CONTAINING PROTEIN"/>
    <property type="match status" value="1"/>
</dbReference>